<reference evidence="1 2" key="1">
    <citation type="submission" date="2019-09" db="EMBL/GenBank/DDBJ databases">
        <title>Screening of Novel Bioactive Compounds from Soil-Associated.</title>
        <authorList>
            <person name="Zhao S."/>
        </authorList>
    </citation>
    <scope>NUCLEOTIDE SEQUENCE [LARGE SCALE GENOMIC DNA]</scope>
    <source>
        <strain evidence="1 2">HIT-DPA4</strain>
    </source>
</reference>
<dbReference type="RefSeq" id="WP_150951373.1">
    <property type="nucleotide sequence ID" value="NZ_VZRB01000019.1"/>
</dbReference>
<dbReference type="AlphaFoldDB" id="A0A6H9UWZ1"/>
<dbReference type="GO" id="GO:0003677">
    <property type="term" value="F:DNA binding"/>
    <property type="evidence" value="ECO:0007669"/>
    <property type="project" value="UniProtKB-KW"/>
</dbReference>
<evidence type="ECO:0000313" key="2">
    <source>
        <dbReference type="Proteomes" id="UP000442707"/>
    </source>
</evidence>
<comment type="caution">
    <text evidence="1">The sequence shown here is derived from an EMBL/GenBank/DDBJ whole genome shotgun (WGS) entry which is preliminary data.</text>
</comment>
<sequence>MVPTGERSYLLLKVDRVEDDLWMSQPEAARQLGIALIRIGALIANGHLTPVENPVGRAGVSIASVQAERIWRENAPLRAKVARLLTDAISWF</sequence>
<accession>A0A6H9UWZ1</accession>
<dbReference type="EMBL" id="VZRB01000019">
    <property type="protein sequence ID" value="KAB1143430.1"/>
    <property type="molecule type" value="Genomic_DNA"/>
</dbReference>
<gene>
    <name evidence="1" type="ORF">F7R91_24905</name>
</gene>
<name>A0A6H9UWZ1_9ACTN</name>
<protein>
    <submittedName>
        <fullName evidence="1">DNA-binding protein</fullName>
    </submittedName>
</protein>
<keyword evidence="2" id="KW-1185">Reference proteome</keyword>
<keyword evidence="1" id="KW-0238">DNA-binding</keyword>
<dbReference type="Proteomes" id="UP000442707">
    <property type="component" value="Unassembled WGS sequence"/>
</dbReference>
<proteinExistence type="predicted"/>
<evidence type="ECO:0000313" key="1">
    <source>
        <dbReference type="EMBL" id="KAB1143430.1"/>
    </source>
</evidence>
<organism evidence="1 2">
    <name type="scientific">Streptomyces luteolifulvus</name>
    <dbReference type="NCBI Taxonomy" id="2615112"/>
    <lineage>
        <taxon>Bacteria</taxon>
        <taxon>Bacillati</taxon>
        <taxon>Actinomycetota</taxon>
        <taxon>Actinomycetes</taxon>
        <taxon>Kitasatosporales</taxon>
        <taxon>Streptomycetaceae</taxon>
        <taxon>Streptomyces</taxon>
    </lineage>
</organism>